<evidence type="ECO:0000256" key="1">
    <source>
        <dbReference type="SAM" id="MobiDB-lite"/>
    </source>
</evidence>
<protein>
    <submittedName>
        <fullName evidence="2">Oligoendopeptidase F</fullName>
        <ecNumber evidence="2">3.4.24.-</ecNumber>
    </submittedName>
</protein>
<name>A0A6J4T3F6_9ACTN</name>
<keyword evidence="2" id="KW-0378">Hydrolase</keyword>
<dbReference type="AlphaFoldDB" id="A0A6J4T3F6"/>
<feature type="compositionally biased region" description="Basic residues" evidence="1">
    <location>
        <begin position="606"/>
        <end position="622"/>
    </location>
</feature>
<feature type="region of interest" description="Disordered" evidence="1">
    <location>
        <begin position="578"/>
        <end position="622"/>
    </location>
</feature>
<dbReference type="GO" id="GO:0016787">
    <property type="term" value="F:hydrolase activity"/>
    <property type="evidence" value="ECO:0007669"/>
    <property type="project" value="UniProtKB-KW"/>
</dbReference>
<feature type="compositionally biased region" description="Basic residues" evidence="1">
    <location>
        <begin position="186"/>
        <end position="215"/>
    </location>
</feature>
<feature type="compositionally biased region" description="Basic residues" evidence="1">
    <location>
        <begin position="9"/>
        <end position="68"/>
    </location>
</feature>
<organism evidence="2">
    <name type="scientific">uncultured Solirubrobacterales bacterium</name>
    <dbReference type="NCBI Taxonomy" id="768556"/>
    <lineage>
        <taxon>Bacteria</taxon>
        <taxon>Bacillati</taxon>
        <taxon>Actinomycetota</taxon>
        <taxon>Thermoleophilia</taxon>
        <taxon>Solirubrobacterales</taxon>
        <taxon>environmental samples</taxon>
    </lineage>
</organism>
<feature type="non-terminal residue" evidence="2">
    <location>
        <position position="1"/>
    </location>
</feature>
<feature type="compositionally biased region" description="Basic and acidic residues" evidence="1">
    <location>
        <begin position="427"/>
        <end position="450"/>
    </location>
</feature>
<feature type="region of interest" description="Disordered" evidence="1">
    <location>
        <begin position="388"/>
        <end position="494"/>
    </location>
</feature>
<feature type="compositionally biased region" description="Low complexity" evidence="1">
    <location>
        <begin position="589"/>
        <end position="605"/>
    </location>
</feature>
<gene>
    <name evidence="2" type="ORF">AVDCRST_MAG45-2004</name>
</gene>
<feature type="compositionally biased region" description="Basic and acidic residues" evidence="1">
    <location>
        <begin position="458"/>
        <end position="478"/>
    </location>
</feature>
<evidence type="ECO:0000313" key="2">
    <source>
        <dbReference type="EMBL" id="CAA9512625.1"/>
    </source>
</evidence>
<feature type="region of interest" description="Disordered" evidence="1">
    <location>
        <begin position="1"/>
        <end position="329"/>
    </location>
</feature>
<feature type="compositionally biased region" description="Basic residues" evidence="1">
    <location>
        <begin position="395"/>
        <end position="411"/>
    </location>
</feature>
<feature type="compositionally biased region" description="Basic residues" evidence="1">
    <location>
        <begin position="225"/>
        <end position="243"/>
    </location>
</feature>
<feature type="compositionally biased region" description="Low complexity" evidence="1">
    <location>
        <begin position="264"/>
        <end position="275"/>
    </location>
</feature>
<dbReference type="EC" id="3.4.24.-" evidence="2"/>
<feature type="compositionally biased region" description="Pro residues" evidence="1">
    <location>
        <begin position="141"/>
        <end position="155"/>
    </location>
</feature>
<feature type="non-terminal residue" evidence="2">
    <location>
        <position position="622"/>
    </location>
</feature>
<feature type="compositionally biased region" description="Basic residues" evidence="1">
    <location>
        <begin position="119"/>
        <end position="129"/>
    </location>
</feature>
<dbReference type="EMBL" id="CADCVU010000171">
    <property type="protein sequence ID" value="CAA9512625.1"/>
    <property type="molecule type" value="Genomic_DNA"/>
</dbReference>
<reference evidence="2" key="1">
    <citation type="submission" date="2020-02" db="EMBL/GenBank/DDBJ databases">
        <authorList>
            <person name="Meier V. D."/>
        </authorList>
    </citation>
    <scope>NUCLEOTIDE SEQUENCE</scope>
    <source>
        <strain evidence="2">AVDCRST_MAG45</strain>
    </source>
</reference>
<feature type="compositionally biased region" description="Basic and acidic residues" evidence="1">
    <location>
        <begin position="96"/>
        <end position="111"/>
    </location>
</feature>
<sequence>DHRRADPARRRRRRCRVGHRAARRRRGRGRSRAPARSRHGARSGLRRAPRGSGGRARRRRADRRHARPRRDPGAGGPRGLLREPVVLDQHPGPAARSDRPARAGARHRDPDGAAVLRSRVGRALRRARRGAAGDRRARLLPPLPEHPAPLPPPSAQPARGAGPGREAGDRGERVGAPLLRAGIRDRGRRPARGRRHRGRCRRRGLHRAPRPRRRAQPPDLPRPRGPAHHGRGGHRRPRPRPAHPRLPVQHPPPRQGGRRSPARLSLLDLQPQPLQRGERRVGPGAGRGRQGPLRAAAAVVSPQGRTARDRSDRRLRPHGSGGLRGRDHALARRPRARARGLRLLLAGARPPRPWLLRRAPDRRAAAAGQARRRLLRLHRALEPLVRNAQLDLKAPRRAHPRPRARPRRPRRPRGEPGDLPPAHPAHAGRDRVGLRRGDALRAAARADRLRGLAPRTAGRLDRGLDRHGVPPDRDEPVRGPRALGPTRGGRAAGRALRRAVARVAVRDARRLGRAHRGLRHLVVLHPPLHPHPGLRLRLRLRAAARAVGLRALPRGGRVVRAALPRDALGRRLALARGARADRRRRPGRPRLLGRGAGARRASARAGRGRRARGLRRRTARRL</sequence>
<proteinExistence type="predicted"/>
<accession>A0A6J4T3F6</accession>